<dbReference type="Gene3D" id="3.30.70.3290">
    <property type="match status" value="1"/>
</dbReference>
<dbReference type="PROSITE" id="PS52004">
    <property type="entry name" value="KS3_2"/>
    <property type="match status" value="1"/>
</dbReference>
<evidence type="ECO:0000259" key="11">
    <source>
        <dbReference type="PROSITE" id="PS50075"/>
    </source>
</evidence>
<feature type="domain" description="PKS/mFAS DH" evidence="13">
    <location>
        <begin position="920"/>
        <end position="1183"/>
    </location>
</feature>
<evidence type="ECO:0000313" key="14">
    <source>
        <dbReference type="EMBL" id="PNG94171.1"/>
    </source>
</evidence>
<dbReference type="Gene3D" id="1.10.1200.10">
    <property type="entry name" value="ACP-like"/>
    <property type="match status" value="1"/>
</dbReference>
<evidence type="ECO:0000256" key="7">
    <source>
        <dbReference type="ARBA" id="ARBA00023268"/>
    </source>
</evidence>
<dbReference type="SUPFAM" id="SSF53901">
    <property type="entry name" value="Thiolase-like"/>
    <property type="match status" value="1"/>
</dbReference>
<dbReference type="Gene3D" id="3.10.129.110">
    <property type="entry name" value="Polyketide synthase dehydratase"/>
    <property type="match status" value="1"/>
</dbReference>
<dbReference type="SUPFAM" id="SSF47336">
    <property type="entry name" value="ACP-like"/>
    <property type="match status" value="1"/>
</dbReference>
<comment type="caution">
    <text evidence="14">The sequence shown here is derived from an EMBL/GenBank/DDBJ whole genome shotgun (WGS) entry which is preliminary data.</text>
</comment>
<feature type="region of interest" description="C-terminal hotdog fold" evidence="9">
    <location>
        <begin position="1051"/>
        <end position="1183"/>
    </location>
</feature>
<dbReference type="PROSITE" id="PS52019">
    <property type="entry name" value="PKS_MFAS_DH"/>
    <property type="match status" value="1"/>
</dbReference>
<dbReference type="InterPro" id="IPR016035">
    <property type="entry name" value="Acyl_Trfase/lysoPLipase"/>
</dbReference>
<dbReference type="GO" id="GO:0031177">
    <property type="term" value="F:phosphopantetheine binding"/>
    <property type="evidence" value="ECO:0007669"/>
    <property type="project" value="InterPro"/>
</dbReference>
<keyword evidence="5" id="KW-0808">Transferase</keyword>
<evidence type="ECO:0000256" key="8">
    <source>
        <dbReference type="ARBA" id="ARBA00023315"/>
    </source>
</evidence>
<dbReference type="InterPro" id="IPR001227">
    <property type="entry name" value="Ac_transferase_dom_sf"/>
</dbReference>
<dbReference type="InterPro" id="IPR015083">
    <property type="entry name" value="NorB/c/GfsB-D-like_docking"/>
</dbReference>
<dbReference type="RefSeq" id="WP_102933051.1">
    <property type="nucleotide sequence ID" value="NZ_LJIW01000001.1"/>
</dbReference>
<dbReference type="InterPro" id="IPR050091">
    <property type="entry name" value="PKS_NRPS_Biosynth_Enz"/>
</dbReference>
<dbReference type="InterPro" id="IPR014031">
    <property type="entry name" value="Ketoacyl_synth_C"/>
</dbReference>
<dbReference type="InterPro" id="IPR006162">
    <property type="entry name" value="Ppantetheine_attach_site"/>
</dbReference>
<keyword evidence="7" id="KW-0511">Multifunctional enzyme</keyword>
<keyword evidence="6" id="KW-0045">Antibiotic biosynthesis</keyword>
<proteinExistence type="predicted"/>
<dbReference type="SUPFAM" id="SSF55048">
    <property type="entry name" value="Probable ACP-binding domain of malonyl-CoA ACP transacylase"/>
    <property type="match status" value="1"/>
</dbReference>
<dbReference type="PROSITE" id="PS00012">
    <property type="entry name" value="PHOSPHOPANTETHEINE"/>
    <property type="match status" value="1"/>
</dbReference>
<accession>A0A2J7Z1M7</accession>
<dbReference type="InterPro" id="IPR018201">
    <property type="entry name" value="Ketoacyl_synth_AS"/>
</dbReference>
<dbReference type="InterPro" id="IPR016039">
    <property type="entry name" value="Thiolase-like"/>
</dbReference>
<dbReference type="InterPro" id="IPR016036">
    <property type="entry name" value="Malonyl_transacylase_ACP-bd"/>
</dbReference>
<dbReference type="InterPro" id="IPR029058">
    <property type="entry name" value="AB_hydrolase_fold"/>
</dbReference>
<keyword evidence="3" id="KW-0596">Phosphopantetheine</keyword>
<dbReference type="Gene3D" id="3.40.50.720">
    <property type="entry name" value="NAD(P)-binding Rossmann-like Domain"/>
    <property type="match status" value="1"/>
</dbReference>
<dbReference type="PANTHER" id="PTHR43775">
    <property type="entry name" value="FATTY ACID SYNTHASE"/>
    <property type="match status" value="1"/>
</dbReference>
<dbReference type="CDD" id="cd08956">
    <property type="entry name" value="KR_3_FAS_SDR_x"/>
    <property type="match status" value="1"/>
</dbReference>
<dbReference type="FunFam" id="3.40.47.10:FF:000019">
    <property type="entry name" value="Polyketide synthase type I"/>
    <property type="match status" value="1"/>
</dbReference>
<comment type="pathway">
    <text evidence="2">Antibiotic biosynthesis.</text>
</comment>
<keyword evidence="4" id="KW-0597">Phosphoprotein</keyword>
<evidence type="ECO:0000256" key="4">
    <source>
        <dbReference type="ARBA" id="ARBA00022553"/>
    </source>
</evidence>
<dbReference type="InterPro" id="IPR020807">
    <property type="entry name" value="PKS_DH"/>
</dbReference>
<dbReference type="InterPro" id="IPR020841">
    <property type="entry name" value="PKS_Beta-ketoAc_synthase_dom"/>
</dbReference>
<dbReference type="SMART" id="SM00826">
    <property type="entry name" value="PKS_DH"/>
    <property type="match status" value="1"/>
</dbReference>
<feature type="domain" description="Ketosynthase family 3 (KS3)" evidence="12">
    <location>
        <begin position="34"/>
        <end position="455"/>
    </location>
</feature>
<dbReference type="Pfam" id="PF08990">
    <property type="entry name" value="Docking"/>
    <property type="match status" value="1"/>
</dbReference>
<protein>
    <submittedName>
        <fullName evidence="14">Phenolphthiocerol synthesis polyketide synthase type I Pks15/1</fullName>
    </submittedName>
</protein>
<dbReference type="InterPro" id="IPR042104">
    <property type="entry name" value="PKS_dehydratase_sf"/>
</dbReference>
<dbReference type="Pfam" id="PF00975">
    <property type="entry name" value="Thioesterase"/>
    <property type="match status" value="1"/>
</dbReference>
<feature type="region of interest" description="Disordered" evidence="10">
    <location>
        <begin position="1028"/>
        <end position="1048"/>
    </location>
</feature>
<evidence type="ECO:0000256" key="6">
    <source>
        <dbReference type="ARBA" id="ARBA00023194"/>
    </source>
</evidence>
<dbReference type="InterPro" id="IPR013968">
    <property type="entry name" value="PKS_KR"/>
</dbReference>
<evidence type="ECO:0000313" key="15">
    <source>
        <dbReference type="Proteomes" id="UP000236520"/>
    </source>
</evidence>
<dbReference type="GO" id="GO:0004315">
    <property type="term" value="F:3-oxoacyl-[acyl-carrier-protein] synthase activity"/>
    <property type="evidence" value="ECO:0007669"/>
    <property type="project" value="InterPro"/>
</dbReference>
<dbReference type="GO" id="GO:0033068">
    <property type="term" value="P:macrolide biosynthetic process"/>
    <property type="evidence" value="ECO:0007669"/>
    <property type="project" value="UniProtKB-ARBA"/>
</dbReference>
<dbReference type="SMART" id="SM00824">
    <property type="entry name" value="PKS_TE"/>
    <property type="match status" value="1"/>
</dbReference>
<feature type="active site" description="Proton donor; for dehydratase activity" evidence="9">
    <location>
        <position position="1110"/>
    </location>
</feature>
<dbReference type="InterPro" id="IPR014030">
    <property type="entry name" value="Ketoacyl_synth_N"/>
</dbReference>
<dbReference type="InterPro" id="IPR049552">
    <property type="entry name" value="PKS_DH_N"/>
</dbReference>
<evidence type="ECO:0000256" key="2">
    <source>
        <dbReference type="ARBA" id="ARBA00004792"/>
    </source>
</evidence>
<dbReference type="FunFam" id="3.40.366.10:FF:000002">
    <property type="entry name" value="Probable polyketide synthase 2"/>
    <property type="match status" value="1"/>
</dbReference>
<gene>
    <name evidence="14" type="ORF">SMF913_10196</name>
</gene>
<evidence type="ECO:0000256" key="10">
    <source>
        <dbReference type="SAM" id="MobiDB-lite"/>
    </source>
</evidence>
<dbReference type="InterPro" id="IPR057326">
    <property type="entry name" value="KR_dom"/>
</dbReference>
<evidence type="ECO:0000256" key="3">
    <source>
        <dbReference type="ARBA" id="ARBA00022450"/>
    </source>
</evidence>
<evidence type="ECO:0000256" key="1">
    <source>
        <dbReference type="ARBA" id="ARBA00001957"/>
    </source>
</evidence>
<dbReference type="PROSITE" id="PS00606">
    <property type="entry name" value="KS3_1"/>
    <property type="match status" value="1"/>
</dbReference>
<dbReference type="Pfam" id="PF00698">
    <property type="entry name" value="Acyl_transf_1"/>
    <property type="match status" value="1"/>
</dbReference>
<evidence type="ECO:0000256" key="5">
    <source>
        <dbReference type="ARBA" id="ARBA00022679"/>
    </source>
</evidence>
<evidence type="ECO:0000259" key="13">
    <source>
        <dbReference type="PROSITE" id="PS52019"/>
    </source>
</evidence>
<dbReference type="Pfam" id="PF00550">
    <property type="entry name" value="PP-binding"/>
    <property type="match status" value="1"/>
</dbReference>
<organism evidence="14 15">
    <name type="scientific">Streptomyces malaysiensis</name>
    <dbReference type="NCBI Taxonomy" id="92644"/>
    <lineage>
        <taxon>Bacteria</taxon>
        <taxon>Bacillati</taxon>
        <taxon>Actinomycetota</taxon>
        <taxon>Actinomycetes</taxon>
        <taxon>Kitasatosporales</taxon>
        <taxon>Streptomycetaceae</taxon>
        <taxon>Streptomyces</taxon>
        <taxon>Streptomyces violaceusniger group</taxon>
    </lineage>
</organism>
<dbReference type="Pfam" id="PF16197">
    <property type="entry name" value="KAsynt_C_assoc"/>
    <property type="match status" value="1"/>
</dbReference>
<dbReference type="InterPro" id="IPR049551">
    <property type="entry name" value="PKS_DH_C"/>
</dbReference>
<dbReference type="InterPro" id="IPR009081">
    <property type="entry name" value="PP-bd_ACP"/>
</dbReference>
<dbReference type="SUPFAM" id="SSF51735">
    <property type="entry name" value="NAD(P)-binding Rossmann-fold domains"/>
    <property type="match status" value="2"/>
</dbReference>
<dbReference type="CDD" id="cd00833">
    <property type="entry name" value="PKS"/>
    <property type="match status" value="1"/>
</dbReference>
<evidence type="ECO:0000256" key="9">
    <source>
        <dbReference type="PROSITE-ProRule" id="PRU01363"/>
    </source>
</evidence>
<dbReference type="InterPro" id="IPR036736">
    <property type="entry name" value="ACP-like_sf"/>
</dbReference>
<sequence>MSSNDQKLLDYLKRVTLQLHEARSRADRAEDRLREPVAIIGMACRLPGGIDTPDGLWELLREGRDAVRGLPADRGWDTEALYDEDPGQPGTFYVRDIGFLRDVAGFDPGFFGMSPREALTVDPQQRMLLELVHETAESAGIAPRTLRGSRTGVFAGVMYNDYASRHTTTPEGFEGYLGNGSSASVASGRVAYTFGLQGPAVSIDTACSSSLVALHLACQSLRSGESTLALAGGVAVMSTPGALVEYSRLRALSSDGRCKAFAEGADGTGFAEGGAMLLLERLSDAERLGHPVLAVVRGSAVNQDGASNGLTAPSGGAQERVIRSALVAAGLVGSDVGVVEGHGTGTRLGDPIEAGALLAVYGEGRERPLWLGSLKSNIGHTQAAAGVAGVMKMVLALGHGVLPRTLHVGEPTSGVDWSSGGVRLLTEERVWEGPRRAGVSSFGVSGTNAHVIVEAPPEAPARGPAPDSARSLPLLLSARSAKALRDQARALLPHLDRHRPDDVARTLALHRDAFEHRAAVCGRTRDETAEAVRALAEGGTSDALVQGVAGAAGKVAFVFPGQGTQWVGMAVELLESAPVFAERFAECERALAPYVDWSLTEVLRSGEYERVDRVQPVLFSVMVSLAALWRSCGVEPDGVVGHSQGEIAAACVAGALTLEDAAMIVALRSKALIALAGQGAMMFVAMAAEPLRERIAAWDGRIDVAAVNAPSSAIVSGDPAALAELGARLTAVGVFHRPVPGTDIASHCHQMDRLHDDLLRLLAGVRPCDAAVPVYSTVTGQRVAGSELGPGHWFANLRRTVVFHQAVQTMVEDGFQTFLEVSPHPVLTAGVQEALDEGPAGGGAALATLRRGQGDVHDFRRALAEAHVHGVPVDWRAVHTEGDARPVALPTYPFQRERYWLDAVPAVADAAGAGLETCPHALLKAVVDLGEDGLVLTGRLSLATHGWLADHRVLGNVLVPGTLLVELALAAGDRAGRPRLAELTLHAPLVLPEDGTVALRVRVSADGRAVSVSSRPPGAREWLRNADGTLDASGPAQPVPQRMRAWPPPDARPVDIEDVYARSAEAGVGYGPAFRGMRAVWRHDDELFAEVELPERIRADGFAVHPALLDAAVHPLILDAEEVRLPFVWSGVSLGAAPSGRLRVRITPRGPDAVSVRVTDGAGTPIASVDRLETRPVPPHMLRPNVADRLFRVRWIPPAPPAGTEGVRAETVRVGSAHEALETVRGRLATDGTAPLAVCVAPGLDGAAARGLLRSAQAENPGRFTVVECPEDTDADLVGAAVAVGEPEVAIRGRQLRVPRLARVAPTPGRPTEFRFPAGATVLITGAAGGLAGLVARHLVTGHGVRHLLLMSRRGPAATAVLEADLAALGATVTSVACDVTDRGRLAHALASIPPAHRLGAVVHCAGVLDDGLVQSLTPARLDTVLAPKADGAWNLHELTREADLSAFVLFSSAAGVLGGPGQANYAAANAFLDALAQHRRDLGLPAQSLAWGLWAAESGMAGEVDRRRLRGAGLGALSAEEGLALFDAALAVGDPQLIPMRFDPVALTGQPVPALLDDIVPSGAPTRSTGAGRVTRILDAPSADRESLVLALVTELAATVLGHHDVRAVDPDRNFPELGLDSLAAINLRNRLNAETGLRLPAGVILRHTSPRALAATVAGALATGDGPAAAPAAPDLLVTLFQRAAAGNRTAEAMDLLRTAATFRPVFTEPVVPPGPVHLVRGSAGPRILCFPSVVAPSGAHQYTRFAAGLRDACDVTVLPLPGYGPEEPLPAGAEVAIGTMAAAAREAAGDTPFVLAGHSAGGWFAHATAGALREAGLPPLAVVLLDTYEPADPMSHAMATTLMNEGYTARREINDGLLTGEQLTAMGGYLRLFQGWEPGPSSVPTLFVRAADPLGDGPEWRQGRWRPEHAERTVPGDHFTIVEEHAESTALTVHAWLRTAFPQSFRNARSRPIDNHGK</sequence>
<dbReference type="InterPro" id="IPR001031">
    <property type="entry name" value="Thioesterase"/>
</dbReference>
<dbReference type="Pfam" id="PF02801">
    <property type="entry name" value="Ketoacyl-synt_C"/>
    <property type="match status" value="1"/>
</dbReference>
<reference evidence="14 15" key="1">
    <citation type="submission" date="2015-09" db="EMBL/GenBank/DDBJ databases">
        <title>Genome sequence, genome mining and natural product profiling of a biocontrol bacterium Streptomyces malaysiensis F913.</title>
        <authorList>
            <person name="Xu Y."/>
            <person name="Wei J."/>
            <person name="Xie J."/>
            <person name="Li T."/>
            <person name="Zhou Z."/>
        </authorList>
    </citation>
    <scope>NUCLEOTIDE SEQUENCE [LARGE SCALE GENOMIC DNA]</scope>
    <source>
        <strain evidence="14 15">F913</strain>
    </source>
</reference>
<dbReference type="GO" id="GO:0004312">
    <property type="term" value="F:fatty acid synthase activity"/>
    <property type="evidence" value="ECO:0007669"/>
    <property type="project" value="TreeGrafter"/>
</dbReference>
<dbReference type="InterPro" id="IPR014043">
    <property type="entry name" value="Acyl_transferase_dom"/>
</dbReference>
<keyword evidence="15" id="KW-1185">Reference proteome</keyword>
<dbReference type="Pfam" id="PF21089">
    <property type="entry name" value="PKS_DH_N"/>
    <property type="match status" value="1"/>
</dbReference>
<dbReference type="InterPro" id="IPR036291">
    <property type="entry name" value="NAD(P)-bd_dom_sf"/>
</dbReference>
<dbReference type="InterPro" id="IPR049900">
    <property type="entry name" value="PKS_mFAS_DH"/>
</dbReference>
<dbReference type="InterPro" id="IPR020802">
    <property type="entry name" value="TesA-like"/>
</dbReference>
<dbReference type="Pfam" id="PF08659">
    <property type="entry name" value="KR"/>
    <property type="match status" value="1"/>
</dbReference>
<feature type="domain" description="Carrier" evidence="11">
    <location>
        <begin position="1588"/>
        <end position="1663"/>
    </location>
</feature>
<dbReference type="InterPro" id="IPR032821">
    <property type="entry name" value="PKS_assoc"/>
</dbReference>
<dbReference type="GO" id="GO:0006633">
    <property type="term" value="P:fatty acid biosynthetic process"/>
    <property type="evidence" value="ECO:0007669"/>
    <property type="project" value="InterPro"/>
</dbReference>
<dbReference type="SMART" id="SM00827">
    <property type="entry name" value="PKS_AT"/>
    <property type="match status" value="1"/>
</dbReference>
<dbReference type="SMART" id="SM00822">
    <property type="entry name" value="PKS_KR"/>
    <property type="match status" value="1"/>
</dbReference>
<dbReference type="SMART" id="SM00825">
    <property type="entry name" value="PKS_KS"/>
    <property type="match status" value="1"/>
</dbReference>
<dbReference type="PROSITE" id="PS50075">
    <property type="entry name" value="CARRIER"/>
    <property type="match status" value="1"/>
</dbReference>
<evidence type="ECO:0000259" key="12">
    <source>
        <dbReference type="PROSITE" id="PS52004"/>
    </source>
</evidence>
<dbReference type="Pfam" id="PF00109">
    <property type="entry name" value="ketoacyl-synt"/>
    <property type="match status" value="1"/>
</dbReference>
<dbReference type="EMBL" id="LJIW01000001">
    <property type="protein sequence ID" value="PNG94171.1"/>
    <property type="molecule type" value="Genomic_DNA"/>
</dbReference>
<feature type="active site" description="Proton acceptor; for dehydratase activity" evidence="9">
    <location>
        <position position="951"/>
    </location>
</feature>
<dbReference type="Proteomes" id="UP000236520">
    <property type="component" value="Unassembled WGS sequence"/>
</dbReference>
<dbReference type="Gene3D" id="3.40.366.10">
    <property type="entry name" value="Malonyl-Coenzyme A Acyl Carrier Protein, domain 2"/>
    <property type="match status" value="1"/>
</dbReference>
<name>A0A2J7Z1M7_STRMQ</name>
<comment type="cofactor">
    <cofactor evidence="1">
        <name>pantetheine 4'-phosphate</name>
        <dbReference type="ChEBI" id="CHEBI:47942"/>
    </cofactor>
</comment>
<dbReference type="InterPro" id="IPR020806">
    <property type="entry name" value="PKS_PP-bd"/>
</dbReference>
<dbReference type="SUPFAM" id="SSF52151">
    <property type="entry name" value="FabD/lysophospholipase-like"/>
    <property type="match status" value="1"/>
</dbReference>
<dbReference type="PANTHER" id="PTHR43775:SF51">
    <property type="entry name" value="INACTIVE PHENOLPHTHIOCEROL SYNTHESIS POLYKETIDE SYNTHASE TYPE I PKS1-RELATED"/>
    <property type="match status" value="1"/>
</dbReference>
<dbReference type="Pfam" id="PF14765">
    <property type="entry name" value="PS-DH"/>
    <property type="match status" value="1"/>
</dbReference>
<keyword evidence="8" id="KW-0012">Acyltransferase</keyword>
<dbReference type="Gene3D" id="3.40.47.10">
    <property type="match status" value="1"/>
</dbReference>
<dbReference type="SUPFAM" id="SSF53474">
    <property type="entry name" value="alpha/beta-Hydrolases"/>
    <property type="match status" value="1"/>
</dbReference>
<feature type="region of interest" description="N-terminal hotdog fold" evidence="9">
    <location>
        <begin position="920"/>
        <end position="1037"/>
    </location>
</feature>
<dbReference type="SMART" id="SM00823">
    <property type="entry name" value="PKS_PP"/>
    <property type="match status" value="1"/>
</dbReference>
<dbReference type="Gene3D" id="3.40.50.1820">
    <property type="entry name" value="alpha/beta hydrolase"/>
    <property type="match status" value="1"/>
</dbReference>
<dbReference type="SMART" id="SM01294">
    <property type="entry name" value="PKS_PP_betabranch"/>
    <property type="match status" value="1"/>
</dbReference>